<name>A0A813WW21_9BILA</name>
<dbReference type="AlphaFoldDB" id="A0A813WW21"/>
<dbReference type="EMBL" id="CAJOBC010000974">
    <property type="protein sequence ID" value="CAF3644074.1"/>
    <property type="molecule type" value="Genomic_DNA"/>
</dbReference>
<dbReference type="Proteomes" id="UP000681722">
    <property type="component" value="Unassembled WGS sequence"/>
</dbReference>
<dbReference type="OrthoDB" id="408631at2759"/>
<dbReference type="InterPro" id="IPR050300">
    <property type="entry name" value="GDXG_lipolytic_enzyme"/>
</dbReference>
<dbReference type="GO" id="GO:0016787">
    <property type="term" value="F:hydrolase activity"/>
    <property type="evidence" value="ECO:0007669"/>
    <property type="project" value="UniProtKB-KW"/>
</dbReference>
<dbReference type="Proteomes" id="UP000682733">
    <property type="component" value="Unassembled WGS sequence"/>
</dbReference>
<dbReference type="Proteomes" id="UP000663829">
    <property type="component" value="Unassembled WGS sequence"/>
</dbReference>
<gene>
    <name evidence="5" type="ORF">GPM918_LOCUS6347</name>
    <name evidence="4" type="ORF">OVA965_LOCUS4717</name>
    <name evidence="7" type="ORF">SRO942_LOCUS6347</name>
    <name evidence="6" type="ORF">TMI583_LOCUS4715</name>
</gene>
<evidence type="ECO:0000313" key="5">
    <source>
        <dbReference type="EMBL" id="CAF0856313.1"/>
    </source>
</evidence>
<dbReference type="Pfam" id="PF07859">
    <property type="entry name" value="Abhydrolase_3"/>
    <property type="match status" value="1"/>
</dbReference>
<dbReference type="InterPro" id="IPR029058">
    <property type="entry name" value="AB_hydrolase_fold"/>
</dbReference>
<evidence type="ECO:0000256" key="2">
    <source>
        <dbReference type="SAM" id="SignalP"/>
    </source>
</evidence>
<sequence>MVFIILCGAFTAVLSMKLIQNGYNPKIQVLIYPALQLFDFMLPSYRQPFCQIAIVKMSDVISSYLNTTVSDNDLLSNNHTTPEVKRSLAKYVPYDYIPAKYRQGINPLEPVYGDAEIYLRVKLIFSPDISPLLVEDKVLKLMPITYILSVGHDRFRDEAFIYEKRLEVNGVQVTHHHYEHSFHGALQMLNGVASLNIANEMMEQITDFLLKMA</sequence>
<keyword evidence="8" id="KW-1185">Reference proteome</keyword>
<reference evidence="5" key="1">
    <citation type="submission" date="2021-02" db="EMBL/GenBank/DDBJ databases">
        <authorList>
            <person name="Nowell W R."/>
        </authorList>
    </citation>
    <scope>NUCLEOTIDE SEQUENCE</scope>
</reference>
<feature type="signal peptide" evidence="2">
    <location>
        <begin position="1"/>
        <end position="15"/>
    </location>
</feature>
<dbReference type="PANTHER" id="PTHR48081:SF8">
    <property type="entry name" value="ALPHA_BETA HYDROLASE FOLD-3 DOMAIN-CONTAINING PROTEIN-RELATED"/>
    <property type="match status" value="1"/>
</dbReference>
<organism evidence="5 8">
    <name type="scientific">Didymodactylos carnosus</name>
    <dbReference type="NCBI Taxonomy" id="1234261"/>
    <lineage>
        <taxon>Eukaryota</taxon>
        <taxon>Metazoa</taxon>
        <taxon>Spiralia</taxon>
        <taxon>Gnathifera</taxon>
        <taxon>Rotifera</taxon>
        <taxon>Eurotatoria</taxon>
        <taxon>Bdelloidea</taxon>
        <taxon>Philodinida</taxon>
        <taxon>Philodinidae</taxon>
        <taxon>Didymodactylos</taxon>
    </lineage>
</organism>
<keyword evidence="2" id="KW-0732">Signal</keyword>
<protein>
    <recommendedName>
        <fullName evidence="3">Alpha/beta hydrolase fold-3 domain-containing protein</fullName>
    </recommendedName>
</protein>
<evidence type="ECO:0000256" key="1">
    <source>
        <dbReference type="ARBA" id="ARBA00022801"/>
    </source>
</evidence>
<proteinExistence type="predicted"/>
<feature type="chain" id="PRO_5035683263" description="Alpha/beta hydrolase fold-3 domain-containing protein" evidence="2">
    <location>
        <begin position="16"/>
        <end position="213"/>
    </location>
</feature>
<dbReference type="SUPFAM" id="SSF53474">
    <property type="entry name" value="alpha/beta-Hydrolases"/>
    <property type="match status" value="1"/>
</dbReference>
<evidence type="ECO:0000313" key="8">
    <source>
        <dbReference type="Proteomes" id="UP000663829"/>
    </source>
</evidence>
<evidence type="ECO:0000313" key="4">
    <source>
        <dbReference type="EMBL" id="CAF0802440.1"/>
    </source>
</evidence>
<feature type="domain" description="Alpha/beta hydrolase fold-3" evidence="3">
    <location>
        <begin position="117"/>
        <end position="185"/>
    </location>
</feature>
<dbReference type="EMBL" id="CAJOBA010001266">
    <property type="protein sequence ID" value="CAF3585892.1"/>
    <property type="molecule type" value="Genomic_DNA"/>
</dbReference>
<dbReference type="Gene3D" id="3.40.50.1820">
    <property type="entry name" value="alpha/beta hydrolase"/>
    <property type="match status" value="1"/>
</dbReference>
<evidence type="ECO:0000313" key="7">
    <source>
        <dbReference type="EMBL" id="CAF3644074.1"/>
    </source>
</evidence>
<dbReference type="PANTHER" id="PTHR48081">
    <property type="entry name" value="AB HYDROLASE SUPERFAMILY PROTEIN C4A8.06C"/>
    <property type="match status" value="1"/>
</dbReference>
<comment type="caution">
    <text evidence="5">The sequence shown here is derived from an EMBL/GenBank/DDBJ whole genome shotgun (WGS) entry which is preliminary data.</text>
</comment>
<dbReference type="EMBL" id="CAJNOQ010000974">
    <property type="protein sequence ID" value="CAF0856313.1"/>
    <property type="molecule type" value="Genomic_DNA"/>
</dbReference>
<dbReference type="EMBL" id="CAJNOK010001266">
    <property type="protein sequence ID" value="CAF0802440.1"/>
    <property type="molecule type" value="Genomic_DNA"/>
</dbReference>
<evidence type="ECO:0000313" key="6">
    <source>
        <dbReference type="EMBL" id="CAF3585892.1"/>
    </source>
</evidence>
<keyword evidence="1" id="KW-0378">Hydrolase</keyword>
<dbReference type="Proteomes" id="UP000677228">
    <property type="component" value="Unassembled WGS sequence"/>
</dbReference>
<dbReference type="InterPro" id="IPR013094">
    <property type="entry name" value="AB_hydrolase_3"/>
</dbReference>
<evidence type="ECO:0000259" key="3">
    <source>
        <dbReference type="Pfam" id="PF07859"/>
    </source>
</evidence>
<accession>A0A813WW21</accession>